<evidence type="ECO:0000313" key="2">
    <source>
        <dbReference type="EMBL" id="WNH53897.1"/>
    </source>
</evidence>
<protein>
    <submittedName>
        <fullName evidence="2">Uncharacterized protein</fullName>
    </submittedName>
</protein>
<evidence type="ECO:0000256" key="1">
    <source>
        <dbReference type="SAM" id="MobiDB-lite"/>
    </source>
</evidence>
<dbReference type="Proteomes" id="UP001302072">
    <property type="component" value="Chromosome"/>
</dbReference>
<dbReference type="EMBL" id="CP115541">
    <property type="protein sequence ID" value="WNH53897.1"/>
    <property type="molecule type" value="Genomic_DNA"/>
</dbReference>
<reference evidence="2 3" key="1">
    <citation type="submission" date="2022-12" db="EMBL/GenBank/DDBJ databases">
        <title>Two new species, Stenotrophomonas aracearum and Stenotrophomonas oahuensis, isolated from Anthurium (Araceae family) in Hawaii.</title>
        <authorList>
            <person name="Chunag S.C."/>
            <person name="Dobhal S."/>
            <person name="Alvarez A."/>
            <person name="Arif M."/>
        </authorList>
    </citation>
    <scope>NUCLEOTIDE SEQUENCE [LARGE SCALE GENOMIC DNA]</scope>
    <source>
        <strain evidence="2 3">A5586</strain>
    </source>
</reference>
<accession>A0ABY9YSN1</accession>
<sequence>MRLPDNASAPVNDSPSGSRNPVPTPAFAPALPLSSIEQKELSYFRDLGRRDQEIISQRFPSCTTRLRALGAQLESIRNAGFGSRCRVGGVSLDALFVEGADELARGSALVQALPEVASPMAGWAYAVLLRNASVPGHEEERATLGAAAAWITLVTAPEDVQR</sequence>
<dbReference type="RefSeq" id="WP_311193023.1">
    <property type="nucleotide sequence ID" value="NZ_CP115541.1"/>
</dbReference>
<feature type="compositionally biased region" description="Polar residues" evidence="1">
    <location>
        <begin position="9"/>
        <end position="21"/>
    </location>
</feature>
<gene>
    <name evidence="2" type="ORF">PDM29_06340</name>
</gene>
<feature type="region of interest" description="Disordered" evidence="1">
    <location>
        <begin position="1"/>
        <end position="29"/>
    </location>
</feature>
<proteinExistence type="predicted"/>
<keyword evidence="3" id="KW-1185">Reference proteome</keyword>
<organism evidence="2 3">
    <name type="scientific">Stenotrophomonas oahuensis</name>
    <dbReference type="NCBI Taxonomy" id="3003271"/>
    <lineage>
        <taxon>Bacteria</taxon>
        <taxon>Pseudomonadati</taxon>
        <taxon>Pseudomonadota</taxon>
        <taxon>Gammaproteobacteria</taxon>
        <taxon>Lysobacterales</taxon>
        <taxon>Lysobacteraceae</taxon>
        <taxon>Stenotrophomonas</taxon>
    </lineage>
</organism>
<name>A0ABY9YSN1_9GAMM</name>
<evidence type="ECO:0000313" key="3">
    <source>
        <dbReference type="Proteomes" id="UP001302072"/>
    </source>
</evidence>